<dbReference type="GO" id="GO:0005737">
    <property type="term" value="C:cytoplasm"/>
    <property type="evidence" value="ECO:0007669"/>
    <property type="project" value="TreeGrafter"/>
</dbReference>
<evidence type="ECO:0000256" key="2">
    <source>
        <dbReference type="ARBA" id="ARBA00022741"/>
    </source>
</evidence>
<dbReference type="GO" id="GO:0004672">
    <property type="term" value="F:protein kinase activity"/>
    <property type="evidence" value="ECO:0007669"/>
    <property type="project" value="InterPro"/>
</dbReference>
<dbReference type="VEuPathDB" id="TrichDB:TRFO_02186"/>
<evidence type="ECO:0000256" key="4">
    <source>
        <dbReference type="ARBA" id="ARBA00022840"/>
    </source>
</evidence>
<proteinExistence type="predicted"/>
<keyword evidence="2" id="KW-0547">Nucleotide-binding</keyword>
<gene>
    <name evidence="6" type="ORF">TRFO_02186</name>
</gene>
<organism evidence="6 7">
    <name type="scientific">Tritrichomonas foetus</name>
    <dbReference type="NCBI Taxonomy" id="1144522"/>
    <lineage>
        <taxon>Eukaryota</taxon>
        <taxon>Metamonada</taxon>
        <taxon>Parabasalia</taxon>
        <taxon>Tritrichomonadida</taxon>
        <taxon>Tritrichomonadidae</taxon>
        <taxon>Tritrichomonas</taxon>
    </lineage>
</organism>
<evidence type="ECO:0000313" key="6">
    <source>
        <dbReference type="EMBL" id="OHS95220.1"/>
    </source>
</evidence>
<reference evidence="6" key="1">
    <citation type="submission" date="2016-10" db="EMBL/GenBank/DDBJ databases">
        <authorList>
            <person name="Benchimol M."/>
            <person name="Almeida L.G."/>
            <person name="Vasconcelos A.T."/>
            <person name="Perreira-Neves A."/>
            <person name="Rosa I.A."/>
            <person name="Tasca T."/>
            <person name="Bogo M.R."/>
            <person name="de Souza W."/>
        </authorList>
    </citation>
    <scope>NUCLEOTIDE SEQUENCE [LARGE SCALE GENOMIC DNA]</scope>
    <source>
        <strain evidence="6">K</strain>
    </source>
</reference>
<dbReference type="OrthoDB" id="5337378at2759"/>
<keyword evidence="4" id="KW-0067">ATP-binding</keyword>
<dbReference type="SUPFAM" id="SSF56112">
    <property type="entry name" value="Protein kinase-like (PK-like)"/>
    <property type="match status" value="1"/>
</dbReference>
<dbReference type="GeneID" id="94825234"/>
<dbReference type="GO" id="GO:0005524">
    <property type="term" value="F:ATP binding"/>
    <property type="evidence" value="ECO:0007669"/>
    <property type="project" value="UniProtKB-KW"/>
</dbReference>
<name>A0A1J4JD65_9EUKA</name>
<dbReference type="Proteomes" id="UP000179807">
    <property type="component" value="Unassembled WGS sequence"/>
</dbReference>
<dbReference type="Pfam" id="PF00069">
    <property type="entry name" value="Pkinase"/>
    <property type="match status" value="1"/>
</dbReference>
<comment type="caution">
    <text evidence="6">The sequence shown here is derived from an EMBL/GenBank/DDBJ whole genome shotgun (WGS) entry which is preliminary data.</text>
</comment>
<dbReference type="Gene3D" id="1.10.510.10">
    <property type="entry name" value="Transferase(Phosphotransferase) domain 1"/>
    <property type="match status" value="1"/>
</dbReference>
<dbReference type="InterPro" id="IPR011009">
    <property type="entry name" value="Kinase-like_dom_sf"/>
</dbReference>
<evidence type="ECO:0000313" key="7">
    <source>
        <dbReference type="Proteomes" id="UP000179807"/>
    </source>
</evidence>
<evidence type="ECO:0000256" key="3">
    <source>
        <dbReference type="ARBA" id="ARBA00022777"/>
    </source>
</evidence>
<dbReference type="PANTHER" id="PTHR11042:SF189">
    <property type="entry name" value="PROTEIN KINASE DOMAIN-CONTAINING PROTEIN"/>
    <property type="match status" value="1"/>
</dbReference>
<dbReference type="InterPro" id="IPR050339">
    <property type="entry name" value="CC_SR_Kinase"/>
</dbReference>
<evidence type="ECO:0000256" key="1">
    <source>
        <dbReference type="ARBA" id="ARBA00022679"/>
    </source>
</evidence>
<accession>A0A1J4JD65</accession>
<dbReference type="RefSeq" id="XP_068348357.1">
    <property type="nucleotide sequence ID" value="XM_068490530.1"/>
</dbReference>
<sequence>MSCLKKLKRINSYKISKLFDMCDSNIPIPDFDFDDYEMMSFDVPIKGSPQCRIPCDIKEIAEYFGFKLASDGPIKGTSNSNVYEACSINTTHKCALKVCAHKYRITKEFENFQQLPSSTYIVQSYDLFEYENLILLQMELCDGDIYGVMLDEPAVWHLIYDVASALDVIHSSDFIHLDVSPSNILSKGDGFKLADFGTLIESGTFEPGDEGAGPYASPEVLYYPGNQITGYHAVTPAADIFSLGVVLLEVCSGIFAPRGGNPKYD</sequence>
<dbReference type="SMART" id="SM00220">
    <property type="entry name" value="S_TKc"/>
    <property type="match status" value="1"/>
</dbReference>
<dbReference type="EMBL" id="MLAK01001259">
    <property type="protein sequence ID" value="OHS95220.1"/>
    <property type="molecule type" value="Genomic_DNA"/>
</dbReference>
<dbReference type="PANTHER" id="PTHR11042">
    <property type="entry name" value="EUKARYOTIC TRANSLATION INITIATION FACTOR 2-ALPHA KINASE EIF2-ALPHA KINASE -RELATED"/>
    <property type="match status" value="1"/>
</dbReference>
<dbReference type="InterPro" id="IPR000719">
    <property type="entry name" value="Prot_kinase_dom"/>
</dbReference>
<evidence type="ECO:0000259" key="5">
    <source>
        <dbReference type="PROSITE" id="PS50011"/>
    </source>
</evidence>
<feature type="domain" description="Protein kinase" evidence="5">
    <location>
        <begin position="4"/>
        <end position="265"/>
    </location>
</feature>
<keyword evidence="1" id="KW-0808">Transferase</keyword>
<protein>
    <submittedName>
        <fullName evidence="6">CAMK family protein kinase</fullName>
    </submittedName>
</protein>
<keyword evidence="3 6" id="KW-0418">Kinase</keyword>
<dbReference type="AlphaFoldDB" id="A0A1J4JD65"/>
<dbReference type="GO" id="GO:0005634">
    <property type="term" value="C:nucleus"/>
    <property type="evidence" value="ECO:0007669"/>
    <property type="project" value="TreeGrafter"/>
</dbReference>
<dbReference type="PROSITE" id="PS50011">
    <property type="entry name" value="PROTEIN_KINASE_DOM"/>
    <property type="match status" value="1"/>
</dbReference>
<keyword evidence="7" id="KW-1185">Reference proteome</keyword>